<dbReference type="InterPro" id="IPR004338">
    <property type="entry name" value="NqrB/RnfD"/>
</dbReference>
<feature type="transmembrane region" description="Helical" evidence="10">
    <location>
        <begin position="240"/>
        <end position="258"/>
    </location>
</feature>
<dbReference type="PANTHER" id="PTHR30578:SF0">
    <property type="entry name" value="ION-TRANSLOCATING OXIDOREDUCTASE COMPLEX SUBUNIT D"/>
    <property type="match status" value="1"/>
</dbReference>
<evidence type="ECO:0000256" key="2">
    <source>
        <dbReference type="ARBA" id="ARBA00022553"/>
    </source>
</evidence>
<dbReference type="Pfam" id="PF03116">
    <property type="entry name" value="NQR2_RnfD_RnfE"/>
    <property type="match status" value="1"/>
</dbReference>
<proteinExistence type="inferred from homology"/>
<dbReference type="Proteomes" id="UP000052008">
    <property type="component" value="Unassembled WGS sequence"/>
</dbReference>
<organism evidence="11 12">
    <name type="scientific">candidate division TA06 bacterium DG_24</name>
    <dbReference type="NCBI Taxonomy" id="1703770"/>
    <lineage>
        <taxon>Bacteria</taxon>
        <taxon>Bacteria division TA06</taxon>
    </lineage>
</organism>
<keyword evidence="5 10" id="KW-0812">Transmembrane</keyword>
<evidence type="ECO:0000256" key="3">
    <source>
        <dbReference type="ARBA" id="ARBA00022630"/>
    </source>
</evidence>
<keyword evidence="10" id="KW-1003">Cell membrane</keyword>
<dbReference type="STRING" id="1703770.AMJ39_04630"/>
<protein>
    <recommendedName>
        <fullName evidence="10">Ion-translocating oxidoreductase complex subunit D</fullName>
        <ecNumber evidence="10">7.-.-.-</ecNumber>
    </recommendedName>
    <alternativeName>
        <fullName evidence="10">Rnf electron transport complex subunit D</fullName>
    </alternativeName>
</protein>
<comment type="subunit">
    <text evidence="10">The complex is composed of six subunits: RnfA, RnfB, RnfC, RnfD, RnfE and RnfG.</text>
</comment>
<keyword evidence="7 10" id="KW-0249">Electron transport</keyword>
<comment type="cofactor">
    <cofactor evidence="10">
        <name>FMN</name>
        <dbReference type="ChEBI" id="CHEBI:58210"/>
    </cofactor>
</comment>
<comment type="caution">
    <text evidence="11">The sequence shown here is derived from an EMBL/GenBank/DDBJ whole genome shotgun (WGS) entry which is preliminary data.</text>
</comment>
<dbReference type="NCBIfam" id="TIGR01946">
    <property type="entry name" value="rnfD"/>
    <property type="match status" value="1"/>
</dbReference>
<gene>
    <name evidence="10" type="primary">rnfD</name>
    <name evidence="11" type="ORF">AMJ39_04630</name>
</gene>
<dbReference type="EMBL" id="LIZS01000019">
    <property type="protein sequence ID" value="KPJ53431.1"/>
    <property type="molecule type" value="Genomic_DNA"/>
</dbReference>
<dbReference type="HAMAP" id="MF_00462">
    <property type="entry name" value="RsxD_RnfD"/>
    <property type="match status" value="1"/>
</dbReference>
<keyword evidence="8 10" id="KW-1133">Transmembrane helix</keyword>
<dbReference type="GO" id="GO:0022900">
    <property type="term" value="P:electron transport chain"/>
    <property type="evidence" value="ECO:0007669"/>
    <property type="project" value="UniProtKB-UniRule"/>
</dbReference>
<accession>A0A0S7WTE1</accession>
<sequence length="355" mass="37746">MEARLIVSTSPHVRTDQDVQTIMFQVVVALMPALVGAIFFFGVRALWLTLISVATAVATEALVQWLRRKPITIADGSAVVTGILLAFNLPGKTPLWLPVVGSFFAIAIVKQLFGGLGYNVINPALAGRALLMASWPVHMTADWAAPSRGVMSGIAQDLGLDAVTTATPLNLFKMSKQVLSDPNALAGQVEEARVALAALGSRGTLVNLFWGNVGGCIGETSAVLLLLGALWLFYKRIIEWRIPVSYVGTVLVLAWVAGGTEGLFSGNVLFHAMSGGLLLGAIFMATDMVTSPVTPNGRIIFGVGCGVLTMLIRLVGGYPEGVSYSILLMNAATPLLDRWTRPKKLGERTLMKASQ</sequence>
<dbReference type="AlphaFoldDB" id="A0A0S7WTE1"/>
<dbReference type="GO" id="GO:0055085">
    <property type="term" value="P:transmembrane transport"/>
    <property type="evidence" value="ECO:0007669"/>
    <property type="project" value="InterPro"/>
</dbReference>
<dbReference type="EC" id="7.-.-.-" evidence="10"/>
<dbReference type="PATRIC" id="fig|1703770.3.peg.1880"/>
<keyword evidence="4 10" id="KW-0288">FMN</keyword>
<keyword evidence="3 10" id="KW-0285">Flavoprotein</keyword>
<keyword evidence="1 10" id="KW-0813">Transport</keyword>
<comment type="similarity">
    <text evidence="10">Belongs to the NqrB/RnfD family.</text>
</comment>
<evidence type="ECO:0000256" key="9">
    <source>
        <dbReference type="ARBA" id="ARBA00023136"/>
    </source>
</evidence>
<evidence type="ECO:0000256" key="8">
    <source>
        <dbReference type="ARBA" id="ARBA00022989"/>
    </source>
</evidence>
<name>A0A0S7WTE1_UNCT6</name>
<feature type="transmembrane region" description="Helical" evidence="10">
    <location>
        <begin position="47"/>
        <end position="66"/>
    </location>
</feature>
<evidence type="ECO:0000256" key="1">
    <source>
        <dbReference type="ARBA" id="ARBA00022448"/>
    </source>
</evidence>
<feature type="transmembrane region" description="Helical" evidence="10">
    <location>
        <begin position="95"/>
        <end position="113"/>
    </location>
</feature>
<feature type="transmembrane region" description="Helical" evidence="10">
    <location>
        <begin position="264"/>
        <end position="285"/>
    </location>
</feature>
<evidence type="ECO:0000256" key="7">
    <source>
        <dbReference type="ARBA" id="ARBA00022982"/>
    </source>
</evidence>
<feature type="modified residue" description="FMN phosphoryl threonine" evidence="10">
    <location>
        <position position="167"/>
    </location>
</feature>
<keyword evidence="2 10" id="KW-0597">Phosphoprotein</keyword>
<evidence type="ECO:0000256" key="4">
    <source>
        <dbReference type="ARBA" id="ARBA00022643"/>
    </source>
</evidence>
<reference evidence="11 12" key="1">
    <citation type="journal article" date="2015" name="Microbiome">
        <title>Genomic resolution of linkages in carbon, nitrogen, and sulfur cycling among widespread estuary sediment bacteria.</title>
        <authorList>
            <person name="Baker B.J."/>
            <person name="Lazar C.S."/>
            <person name="Teske A.P."/>
            <person name="Dick G.J."/>
        </authorList>
    </citation>
    <scope>NUCLEOTIDE SEQUENCE [LARGE SCALE GENOMIC DNA]</scope>
    <source>
        <strain evidence="11">DG_24</strain>
    </source>
</reference>
<keyword evidence="9 10" id="KW-0472">Membrane</keyword>
<feature type="transmembrane region" description="Helical" evidence="10">
    <location>
        <begin position="297"/>
        <end position="316"/>
    </location>
</feature>
<feature type="transmembrane region" description="Helical" evidence="10">
    <location>
        <begin position="73"/>
        <end position="89"/>
    </location>
</feature>
<comment type="function">
    <text evidence="10">Part of a membrane-bound complex that couples electron transfer with translocation of ions across the membrane.</text>
</comment>
<evidence type="ECO:0000313" key="12">
    <source>
        <dbReference type="Proteomes" id="UP000052008"/>
    </source>
</evidence>
<evidence type="ECO:0000256" key="5">
    <source>
        <dbReference type="ARBA" id="ARBA00022692"/>
    </source>
</evidence>
<feature type="transmembrane region" description="Helical" evidence="10">
    <location>
        <begin position="209"/>
        <end position="233"/>
    </location>
</feature>
<comment type="subcellular location">
    <subcellularLocation>
        <location evidence="10">Cell membrane</location>
        <topology evidence="10">Multi-pass membrane protein</topology>
    </subcellularLocation>
</comment>
<feature type="transmembrane region" description="Helical" evidence="10">
    <location>
        <begin position="21"/>
        <end position="41"/>
    </location>
</feature>
<evidence type="ECO:0000313" key="11">
    <source>
        <dbReference type="EMBL" id="KPJ53431.1"/>
    </source>
</evidence>
<keyword evidence="6 10" id="KW-1278">Translocase</keyword>
<dbReference type="GO" id="GO:0005886">
    <property type="term" value="C:plasma membrane"/>
    <property type="evidence" value="ECO:0007669"/>
    <property type="project" value="UniProtKB-SubCell"/>
</dbReference>
<dbReference type="InterPro" id="IPR011303">
    <property type="entry name" value="RnfD_bac"/>
</dbReference>
<evidence type="ECO:0000256" key="10">
    <source>
        <dbReference type="HAMAP-Rule" id="MF_00462"/>
    </source>
</evidence>
<evidence type="ECO:0000256" key="6">
    <source>
        <dbReference type="ARBA" id="ARBA00022967"/>
    </source>
</evidence>
<dbReference type="PANTHER" id="PTHR30578">
    <property type="entry name" value="ELECTRON TRANSPORT COMPLEX PROTEIN RNFD"/>
    <property type="match status" value="1"/>
</dbReference>